<dbReference type="Proteomes" id="UP000193685">
    <property type="component" value="Unassembled WGS sequence"/>
</dbReference>
<dbReference type="SMART" id="SM00367">
    <property type="entry name" value="LRR_CC"/>
    <property type="match status" value="10"/>
</dbReference>
<dbReference type="SUPFAM" id="SSF52047">
    <property type="entry name" value="RNI-like"/>
    <property type="match status" value="1"/>
</dbReference>
<feature type="domain" description="F-box" evidence="1">
    <location>
        <begin position="8"/>
        <end position="52"/>
    </location>
</feature>
<dbReference type="PANTHER" id="PTHR13318">
    <property type="entry name" value="PARTNER OF PAIRED, ISOFORM B-RELATED"/>
    <property type="match status" value="1"/>
</dbReference>
<dbReference type="GeneID" id="63784394"/>
<reference evidence="3 4" key="1">
    <citation type="submission" date="2016-07" db="EMBL/GenBank/DDBJ databases">
        <title>Pervasive Adenine N6-methylation of Active Genes in Fungi.</title>
        <authorList>
            <consortium name="DOE Joint Genome Institute"/>
            <person name="Mondo S.J."/>
            <person name="Dannebaum R.O."/>
            <person name="Kuo R.C."/>
            <person name="Labutti K."/>
            <person name="Haridas S."/>
            <person name="Kuo A."/>
            <person name="Salamov A."/>
            <person name="Ahrendt S.R."/>
            <person name="Lipzen A."/>
            <person name="Sullivan W."/>
            <person name="Andreopoulos W.B."/>
            <person name="Clum A."/>
            <person name="Lindquist E."/>
            <person name="Daum C."/>
            <person name="Ramamoorthy G.K."/>
            <person name="Gryganskyi A."/>
            <person name="Culley D."/>
            <person name="Magnuson J.K."/>
            <person name="James T.Y."/>
            <person name="O'Malley M.A."/>
            <person name="Stajich J.E."/>
            <person name="Spatafora J.W."/>
            <person name="Visel A."/>
            <person name="Grigoriev I.V."/>
        </authorList>
    </citation>
    <scope>NUCLEOTIDE SEQUENCE [LARGE SCALE GENOMIC DNA]</scope>
    <source>
        <strain evidence="3 4">12-1054</strain>
    </source>
</reference>
<evidence type="ECO:0000259" key="2">
    <source>
        <dbReference type="Pfam" id="PF25372"/>
    </source>
</evidence>
<dbReference type="STRING" id="56484.A0A1Y2FDZ6"/>
<dbReference type="InterPro" id="IPR032675">
    <property type="entry name" value="LRR_dom_sf"/>
</dbReference>
<dbReference type="InterPro" id="IPR036047">
    <property type="entry name" value="F-box-like_dom_sf"/>
</dbReference>
<sequence>MLSQSLAANLPAELILDIFMNLQSNKDLYSTLLTCQSWCACSVELLWYKPFLYHTPALIKLLKTLRKNAATFDYPQFLRRLNLSFLQDHVADAIMLNLSSCRKLERLTLTGCSRVSDRGLCDVISRNPGLIALDVHGLLDITDLSILCLARRASNLQGLNLTGCVKIRDDAIVTIARSCPNLRRIKLNGCVLITSKSVHELGQHCPFLLELDVDHCHLINSVAINALIKTCTDLRELRISMCTMIGDECFADLERDKYQNLRVLDVAGCARITDETVYHIVTAAPKLRSLVLAKCPNVTDRGAVQIARLGKHIHFLHLGHCSNLTDRTLQFLVKYCSRLRYIDLACCVQLTDHAVLELSTLPRLKRIGLVKCSAITAEAIFALVGRGLVPQTLERIHLSYCIDLTLPCIHALLNACQNLTHLSLTGVPAFLRHDLRKFCRASPKDFQPNQAAVFCVFSGSGVTRLRDYLNSLHDVGMLSFTPVALEAHPTIEQMLLDMPIVDDESNTEGPQEDFI</sequence>
<evidence type="ECO:0000259" key="1">
    <source>
        <dbReference type="Pfam" id="PF12937"/>
    </source>
</evidence>
<keyword evidence="4" id="KW-1185">Reference proteome</keyword>
<dbReference type="Pfam" id="PF12937">
    <property type="entry name" value="F-box-like"/>
    <property type="match status" value="1"/>
</dbReference>
<dbReference type="Pfam" id="PF25372">
    <property type="entry name" value="DUF7885"/>
    <property type="match status" value="1"/>
</dbReference>
<accession>A0A1Y2FDZ6</accession>
<dbReference type="RefSeq" id="XP_040725284.1">
    <property type="nucleotide sequence ID" value="XM_040867795.1"/>
</dbReference>
<proteinExistence type="predicted"/>
<name>A0A1Y2FDZ6_PROLT</name>
<comment type="caution">
    <text evidence="3">The sequence shown here is derived from an EMBL/GenBank/DDBJ whole genome shotgun (WGS) entry which is preliminary data.</text>
</comment>
<dbReference type="Gene3D" id="3.80.10.10">
    <property type="entry name" value="Ribonuclease Inhibitor"/>
    <property type="match status" value="2"/>
</dbReference>
<dbReference type="GO" id="GO:0031146">
    <property type="term" value="P:SCF-dependent proteasomal ubiquitin-dependent protein catabolic process"/>
    <property type="evidence" value="ECO:0007669"/>
    <property type="project" value="TreeGrafter"/>
</dbReference>
<evidence type="ECO:0000313" key="3">
    <source>
        <dbReference type="EMBL" id="ORY82150.1"/>
    </source>
</evidence>
<feature type="domain" description="F-box/LRR-repeat protein 15-like leucin rich repeat" evidence="2">
    <location>
        <begin position="141"/>
        <end position="375"/>
    </location>
</feature>
<dbReference type="SUPFAM" id="SSF81383">
    <property type="entry name" value="F-box domain"/>
    <property type="match status" value="1"/>
</dbReference>
<dbReference type="InterPro" id="IPR057207">
    <property type="entry name" value="FBXL15_LRR"/>
</dbReference>
<dbReference type="InterPro" id="IPR001810">
    <property type="entry name" value="F-box_dom"/>
</dbReference>
<dbReference type="EMBL" id="MCFI01000010">
    <property type="protein sequence ID" value="ORY82150.1"/>
    <property type="molecule type" value="Genomic_DNA"/>
</dbReference>
<dbReference type="InterPro" id="IPR006553">
    <property type="entry name" value="Leu-rich_rpt_Cys-con_subtyp"/>
</dbReference>
<dbReference type="GO" id="GO:0019005">
    <property type="term" value="C:SCF ubiquitin ligase complex"/>
    <property type="evidence" value="ECO:0007669"/>
    <property type="project" value="TreeGrafter"/>
</dbReference>
<organism evidence="3 4">
    <name type="scientific">Protomyces lactucae-debilis</name>
    <dbReference type="NCBI Taxonomy" id="2754530"/>
    <lineage>
        <taxon>Eukaryota</taxon>
        <taxon>Fungi</taxon>
        <taxon>Dikarya</taxon>
        <taxon>Ascomycota</taxon>
        <taxon>Taphrinomycotina</taxon>
        <taxon>Taphrinomycetes</taxon>
        <taxon>Taphrinales</taxon>
        <taxon>Protomycetaceae</taxon>
        <taxon>Protomyces</taxon>
    </lineage>
</organism>
<dbReference type="OMA" id="LCNRIRY"/>
<protein>
    <submittedName>
        <fullName evidence="3">Uncharacterized protein</fullName>
    </submittedName>
</protein>
<dbReference type="AlphaFoldDB" id="A0A1Y2FDZ6"/>
<dbReference type="OrthoDB" id="10257471at2759"/>
<evidence type="ECO:0000313" key="4">
    <source>
        <dbReference type="Proteomes" id="UP000193685"/>
    </source>
</evidence>
<gene>
    <name evidence="3" type="ORF">BCR37DRAFT_347809</name>
</gene>